<dbReference type="KEGG" id="lcd:clem_13900"/>
<dbReference type="OrthoDB" id="5637293at2"/>
<dbReference type="Proteomes" id="UP000201728">
    <property type="component" value="Chromosome"/>
</dbReference>
<proteinExistence type="predicted"/>
<protein>
    <submittedName>
        <fullName evidence="1">Uncharacterized protein</fullName>
    </submittedName>
</protein>
<dbReference type="EMBL" id="CP016397">
    <property type="protein sequence ID" value="ASQ47306.1"/>
    <property type="molecule type" value="Genomic_DNA"/>
</dbReference>
<sequence length="263" mass="29819">MFFASPKINRISKHLESTLAAICQDQWAYYLTVIGSAASIQYRDHLQAPVDKEAIFNTYAIFREKEHFSWRVPMDDMNEIYYYKVLNAQKQYEFYSELLSKARFINEELQKKEPDCELIINTARDIERSKMTVPSVFSGEPIDINVGMSLGGNIFVDFFAGLGGLIYAPIMGFVGILCITPYCLGYSGYCGSPTFFLDTANYLCNSAFQAMRSVVFPVAMMYSAYTTNSYNPFTKGEVKRSVEGIISLVEDLQKQAELCELTV</sequence>
<dbReference type="RefSeq" id="WP_094092058.1">
    <property type="nucleotide sequence ID" value="NZ_CP016397.1"/>
</dbReference>
<keyword evidence="2" id="KW-1185">Reference proteome</keyword>
<evidence type="ECO:0000313" key="1">
    <source>
        <dbReference type="EMBL" id="ASQ47306.1"/>
    </source>
</evidence>
<gene>
    <name evidence="1" type="ORF">clem_13900</name>
</gene>
<evidence type="ECO:0000313" key="2">
    <source>
        <dbReference type="Proteomes" id="UP000201728"/>
    </source>
</evidence>
<reference evidence="2" key="1">
    <citation type="submission" date="2016-07" db="EMBL/GenBank/DDBJ databases">
        <authorList>
            <person name="Florea S."/>
            <person name="Webb J.S."/>
            <person name="Jaromczyk J."/>
            <person name="Schardl C.L."/>
        </authorList>
    </citation>
    <scope>NUCLEOTIDE SEQUENCE [LARGE SCALE GENOMIC DNA]</scope>
    <source>
        <strain evidence="2">CDC-D5610</strain>
    </source>
</reference>
<dbReference type="AlphaFoldDB" id="A0A222P630"/>
<organism evidence="1 2">
    <name type="scientific">Legionella clemsonensis</name>
    <dbReference type="NCBI Taxonomy" id="1867846"/>
    <lineage>
        <taxon>Bacteria</taxon>
        <taxon>Pseudomonadati</taxon>
        <taxon>Pseudomonadota</taxon>
        <taxon>Gammaproteobacteria</taxon>
        <taxon>Legionellales</taxon>
        <taxon>Legionellaceae</taxon>
        <taxon>Legionella</taxon>
    </lineage>
</organism>
<accession>A0A222P630</accession>
<name>A0A222P630_9GAMM</name>